<evidence type="ECO:0000313" key="7">
    <source>
        <dbReference type="EMBL" id="KAI2650208.1"/>
    </source>
</evidence>
<dbReference type="Proteomes" id="UP000830375">
    <property type="component" value="Unassembled WGS sequence"/>
</dbReference>
<comment type="caution">
    <text evidence="7">The sequence shown here is derived from an EMBL/GenBank/DDBJ whole genome shotgun (WGS) entry which is preliminary data.</text>
</comment>
<dbReference type="SUPFAM" id="SSF57716">
    <property type="entry name" value="Glucocorticoid receptor-like (DNA-binding domain)"/>
    <property type="match status" value="1"/>
</dbReference>
<protein>
    <recommendedName>
        <fullName evidence="6">THAP-type domain-containing protein</fullName>
    </recommendedName>
</protein>
<keyword evidence="8" id="KW-1185">Reference proteome</keyword>
<dbReference type="PROSITE" id="PS50950">
    <property type="entry name" value="ZF_THAP"/>
    <property type="match status" value="1"/>
</dbReference>
<evidence type="ECO:0000256" key="3">
    <source>
        <dbReference type="ARBA" id="ARBA00022833"/>
    </source>
</evidence>
<evidence type="ECO:0000256" key="1">
    <source>
        <dbReference type="ARBA" id="ARBA00022723"/>
    </source>
</evidence>
<evidence type="ECO:0000256" key="4">
    <source>
        <dbReference type="ARBA" id="ARBA00023125"/>
    </source>
</evidence>
<name>A0ABQ8LHQ7_LABRO</name>
<feature type="domain" description="THAP-type" evidence="6">
    <location>
        <begin position="1"/>
        <end position="83"/>
    </location>
</feature>
<accession>A0ABQ8LHQ7</accession>
<dbReference type="Pfam" id="PF05485">
    <property type="entry name" value="THAP"/>
    <property type="match status" value="1"/>
</dbReference>
<dbReference type="EMBL" id="JACTAM010000022">
    <property type="protein sequence ID" value="KAI2650208.1"/>
    <property type="molecule type" value="Genomic_DNA"/>
</dbReference>
<organism evidence="7 8">
    <name type="scientific">Labeo rohita</name>
    <name type="common">Indian major carp</name>
    <name type="synonym">Cyprinus rohita</name>
    <dbReference type="NCBI Taxonomy" id="84645"/>
    <lineage>
        <taxon>Eukaryota</taxon>
        <taxon>Metazoa</taxon>
        <taxon>Chordata</taxon>
        <taxon>Craniata</taxon>
        <taxon>Vertebrata</taxon>
        <taxon>Euteleostomi</taxon>
        <taxon>Actinopterygii</taxon>
        <taxon>Neopterygii</taxon>
        <taxon>Teleostei</taxon>
        <taxon>Ostariophysi</taxon>
        <taxon>Cypriniformes</taxon>
        <taxon>Cyprinidae</taxon>
        <taxon>Labeoninae</taxon>
        <taxon>Labeonini</taxon>
        <taxon>Labeo</taxon>
    </lineage>
</organism>
<keyword evidence="4 5" id="KW-0238">DNA-binding</keyword>
<reference evidence="7 8" key="1">
    <citation type="submission" date="2022-01" db="EMBL/GenBank/DDBJ databases">
        <title>A high-quality chromosome-level genome assembly of rohu carp, Labeo rohita.</title>
        <authorList>
            <person name="Arick M.A. II"/>
            <person name="Hsu C.-Y."/>
            <person name="Magbanua Z."/>
            <person name="Pechanova O."/>
            <person name="Grover C."/>
            <person name="Miller E."/>
            <person name="Thrash A."/>
            <person name="Ezzel L."/>
            <person name="Alam S."/>
            <person name="Benzie J."/>
            <person name="Hamilton M."/>
            <person name="Karsi A."/>
            <person name="Lawrence M.L."/>
            <person name="Peterson D.G."/>
        </authorList>
    </citation>
    <scope>NUCLEOTIDE SEQUENCE [LARGE SCALE GENOMIC DNA]</scope>
    <source>
        <strain evidence="8">BAU-BD-2019</strain>
        <tissue evidence="7">Blood</tissue>
    </source>
</reference>
<gene>
    <name evidence="7" type="ORF">H4Q32_000144</name>
</gene>
<proteinExistence type="predicted"/>
<evidence type="ECO:0000313" key="8">
    <source>
        <dbReference type="Proteomes" id="UP000830375"/>
    </source>
</evidence>
<keyword evidence="2 5" id="KW-0863">Zinc-finger</keyword>
<evidence type="ECO:0000256" key="5">
    <source>
        <dbReference type="PROSITE-ProRule" id="PRU00309"/>
    </source>
</evidence>
<keyword evidence="1" id="KW-0479">Metal-binding</keyword>
<sequence length="93" mass="11017">MVNYCHVLGCINRSDWEKHLKYYRLPNVITNQGEECRKCMRLAKLNQDFQSKNLDRIHVCSHHFQSAKPRVRASIKDSKPSLFTTAHQDWMGR</sequence>
<keyword evidence="3" id="KW-0862">Zinc</keyword>
<dbReference type="InterPro" id="IPR006612">
    <property type="entry name" value="THAP_Znf"/>
</dbReference>
<evidence type="ECO:0000256" key="2">
    <source>
        <dbReference type="ARBA" id="ARBA00022771"/>
    </source>
</evidence>
<evidence type="ECO:0000259" key="6">
    <source>
        <dbReference type="PROSITE" id="PS50950"/>
    </source>
</evidence>